<accession>A0A3R7LZ66</accession>
<dbReference type="Proteomes" id="UP000283509">
    <property type="component" value="Unassembled WGS sequence"/>
</dbReference>
<evidence type="ECO:0000313" key="4">
    <source>
        <dbReference type="Proteomes" id="UP000283509"/>
    </source>
</evidence>
<proteinExistence type="predicted"/>
<dbReference type="OrthoDB" id="10311405at2759"/>
<feature type="transmembrane region" description="Helical" evidence="2">
    <location>
        <begin position="68"/>
        <end position="90"/>
    </location>
</feature>
<keyword evidence="2" id="KW-0472">Membrane</keyword>
<reference evidence="3 4" key="2">
    <citation type="submission" date="2019-01" db="EMBL/GenBank/DDBJ databases">
        <title>The decoding of complex shrimp genome reveals the adaptation for benthos swimmer, frequently molting mechanism and breeding impact on genome.</title>
        <authorList>
            <person name="Sun Y."/>
            <person name="Gao Y."/>
            <person name="Yu Y."/>
        </authorList>
    </citation>
    <scope>NUCLEOTIDE SEQUENCE [LARGE SCALE GENOMIC DNA]</scope>
    <source>
        <tissue evidence="3">Muscle</tissue>
    </source>
</reference>
<evidence type="ECO:0000256" key="1">
    <source>
        <dbReference type="SAM" id="MobiDB-lite"/>
    </source>
</evidence>
<feature type="compositionally biased region" description="Basic and acidic residues" evidence="1">
    <location>
        <begin position="115"/>
        <end position="125"/>
    </location>
</feature>
<evidence type="ECO:0000313" key="3">
    <source>
        <dbReference type="EMBL" id="ROT68525.1"/>
    </source>
</evidence>
<reference evidence="3 4" key="1">
    <citation type="submission" date="2018-04" db="EMBL/GenBank/DDBJ databases">
        <authorList>
            <person name="Zhang X."/>
            <person name="Yuan J."/>
            <person name="Li F."/>
            <person name="Xiang J."/>
        </authorList>
    </citation>
    <scope>NUCLEOTIDE SEQUENCE [LARGE SCALE GENOMIC DNA]</scope>
    <source>
        <tissue evidence="3">Muscle</tissue>
    </source>
</reference>
<dbReference type="EMBL" id="QCYY01002659">
    <property type="protein sequence ID" value="ROT68525.1"/>
    <property type="molecule type" value="Genomic_DNA"/>
</dbReference>
<name>A0A3R7LZ66_PENVA</name>
<keyword evidence="2" id="KW-0812">Transmembrane</keyword>
<evidence type="ECO:0000256" key="2">
    <source>
        <dbReference type="SAM" id="Phobius"/>
    </source>
</evidence>
<comment type="caution">
    <text evidence="3">The sequence shown here is derived from an EMBL/GenBank/DDBJ whole genome shotgun (WGS) entry which is preliminary data.</text>
</comment>
<gene>
    <name evidence="3" type="ORF">C7M84_013326</name>
</gene>
<organism evidence="3 4">
    <name type="scientific">Penaeus vannamei</name>
    <name type="common">Whiteleg shrimp</name>
    <name type="synonym">Litopenaeus vannamei</name>
    <dbReference type="NCBI Taxonomy" id="6689"/>
    <lineage>
        <taxon>Eukaryota</taxon>
        <taxon>Metazoa</taxon>
        <taxon>Ecdysozoa</taxon>
        <taxon>Arthropoda</taxon>
        <taxon>Crustacea</taxon>
        <taxon>Multicrustacea</taxon>
        <taxon>Malacostraca</taxon>
        <taxon>Eumalacostraca</taxon>
        <taxon>Eucarida</taxon>
        <taxon>Decapoda</taxon>
        <taxon>Dendrobranchiata</taxon>
        <taxon>Penaeoidea</taxon>
        <taxon>Penaeidae</taxon>
        <taxon>Penaeus</taxon>
    </lineage>
</organism>
<keyword evidence="4" id="KW-1185">Reference proteome</keyword>
<keyword evidence="2" id="KW-1133">Transmembrane helix</keyword>
<protein>
    <submittedName>
        <fullName evidence="3">Uncharacterized protein</fullName>
    </submittedName>
</protein>
<feature type="region of interest" description="Disordered" evidence="1">
    <location>
        <begin position="96"/>
        <end position="152"/>
    </location>
</feature>
<dbReference type="AlphaFoldDB" id="A0A3R7LZ66"/>
<sequence length="269" mass="30300">MRMPTCIVGIKMVAVMDLANIFFLDTWGTEEAKREWLETKGDVPIHFGVNTHVPPDLANIQVSSRKELLVGFSLATLTLLTLYLSFILPYSAHTSHASPRSLHAHGPPTGSQDLPRPREEGVRLEEGEDFPTPETPRLAKERPASSRKRRRSRSRRGLSRYFEALWRRFKHERPSLSVVLGRLGVTRIECQMALVCHAHLYLMDLPAGVRGLLVMITSRFSDLAQYEEGIVTGLGGGTCDSFYQSENSICPDPYDVISDFLGRHVLHEF</sequence>